<keyword evidence="2" id="KW-0804">Transcription</keyword>
<gene>
    <name evidence="4" type="ORF">MU0083_003054</name>
</gene>
<dbReference type="PANTHER" id="PTHR30136:SF24">
    <property type="entry name" value="HTH-TYPE TRANSCRIPTIONAL REPRESSOR ALLR"/>
    <property type="match status" value="1"/>
</dbReference>
<evidence type="ECO:0000256" key="2">
    <source>
        <dbReference type="ARBA" id="ARBA00023163"/>
    </source>
</evidence>
<keyword evidence="1" id="KW-0805">Transcription regulation</keyword>
<dbReference type="InterPro" id="IPR005471">
    <property type="entry name" value="Tscrpt_reg_IclR_N"/>
</dbReference>
<proteinExistence type="predicted"/>
<dbReference type="Gene3D" id="3.30.450.40">
    <property type="match status" value="1"/>
</dbReference>
<evidence type="ECO:0000259" key="3">
    <source>
        <dbReference type="PROSITE" id="PS51077"/>
    </source>
</evidence>
<dbReference type="PROSITE" id="PS51077">
    <property type="entry name" value="HTH_ICLR"/>
    <property type="match status" value="1"/>
</dbReference>
<organism evidence="4 5">
    <name type="scientific">[Mycobacterium] kokjensenii</name>
    <dbReference type="NCBI Taxonomy" id="3064287"/>
    <lineage>
        <taxon>Bacteria</taxon>
        <taxon>Bacillati</taxon>
        <taxon>Actinomycetota</taxon>
        <taxon>Actinomycetes</taxon>
        <taxon>Mycobacteriales</taxon>
        <taxon>Mycobacteriaceae</taxon>
        <taxon>Mycolicibacter</taxon>
    </lineage>
</organism>
<dbReference type="Proteomes" id="UP001190336">
    <property type="component" value="Chromosome"/>
</dbReference>
<protein>
    <submittedName>
        <fullName evidence="4">Helix-turn-helix domain-containing protein</fullName>
    </submittedName>
</protein>
<dbReference type="SUPFAM" id="SSF55781">
    <property type="entry name" value="GAF domain-like"/>
    <property type="match status" value="1"/>
</dbReference>
<dbReference type="EMBL" id="OY726394">
    <property type="protein sequence ID" value="CAJ1502920.1"/>
    <property type="molecule type" value="Genomic_DNA"/>
</dbReference>
<evidence type="ECO:0000313" key="5">
    <source>
        <dbReference type="Proteomes" id="UP001190336"/>
    </source>
</evidence>
<dbReference type="Gene3D" id="1.10.10.10">
    <property type="entry name" value="Winged helix-like DNA-binding domain superfamily/Winged helix DNA-binding domain"/>
    <property type="match status" value="1"/>
</dbReference>
<evidence type="ECO:0000256" key="1">
    <source>
        <dbReference type="ARBA" id="ARBA00023015"/>
    </source>
</evidence>
<reference evidence="4 5" key="1">
    <citation type="submission" date="2023-08" db="EMBL/GenBank/DDBJ databases">
        <authorList>
            <person name="Folkvardsen B D."/>
            <person name="Norman A."/>
        </authorList>
    </citation>
    <scope>NUCLEOTIDE SEQUENCE [LARGE SCALE GENOMIC DNA]</scope>
    <source>
        <strain evidence="4 5">Mu0083</strain>
    </source>
</reference>
<dbReference type="Pfam" id="PF09339">
    <property type="entry name" value="HTH_IclR"/>
    <property type="match status" value="1"/>
</dbReference>
<sequence>MDERATASRPGATSAPTHRALDVIEFLAASQGAPRRFSDIVREVGLTQATGHAILMTLYERGWVTRDPADKTFAIGPALPAVAARCTGDRALADAAVSAMAQLCSTYGFPASVLQKFGNTLVVSAHERGIDRRAAAVAGDQIPYAAPFGVAFAAWADHDEQRAWIARTTDPDGALGRQLQVLLDQARARGYDVDRTTLALAQAAQLVGALRADDIAPHVGQILDRLHVEFASAATMVIDDGASGEPFVATIAAPVFGSGGAVTAILCVHPTQALGGDVVDTIGRAVQSAAAALSTPR</sequence>
<dbReference type="PANTHER" id="PTHR30136">
    <property type="entry name" value="HELIX-TURN-HELIX TRANSCRIPTIONAL REGULATOR, ICLR FAMILY"/>
    <property type="match status" value="1"/>
</dbReference>
<dbReference type="SUPFAM" id="SSF46785">
    <property type="entry name" value="Winged helix' DNA-binding domain"/>
    <property type="match status" value="1"/>
</dbReference>
<accession>A0ABM9LQ93</accession>
<evidence type="ECO:0000313" key="4">
    <source>
        <dbReference type="EMBL" id="CAJ1502920.1"/>
    </source>
</evidence>
<dbReference type="SMART" id="SM00346">
    <property type="entry name" value="HTH_ICLR"/>
    <property type="match status" value="1"/>
</dbReference>
<dbReference type="RefSeq" id="WP_308473776.1">
    <property type="nucleotide sequence ID" value="NZ_OY726394.1"/>
</dbReference>
<keyword evidence="5" id="KW-1185">Reference proteome</keyword>
<dbReference type="InterPro" id="IPR050707">
    <property type="entry name" value="HTH_MetabolicPath_Reg"/>
</dbReference>
<feature type="domain" description="HTH iclR-type" evidence="3">
    <location>
        <begin position="14"/>
        <end position="77"/>
    </location>
</feature>
<dbReference type="InterPro" id="IPR029016">
    <property type="entry name" value="GAF-like_dom_sf"/>
</dbReference>
<dbReference type="InterPro" id="IPR036388">
    <property type="entry name" value="WH-like_DNA-bd_sf"/>
</dbReference>
<dbReference type="InterPro" id="IPR036390">
    <property type="entry name" value="WH_DNA-bd_sf"/>
</dbReference>
<name>A0ABM9LQ93_9MYCO</name>